<keyword evidence="3" id="KW-0238">DNA-binding</keyword>
<proteinExistence type="predicted"/>
<dbReference type="PROSITE" id="PS50943">
    <property type="entry name" value="HTH_CROC1"/>
    <property type="match status" value="1"/>
</dbReference>
<dbReference type="GO" id="GO:0000976">
    <property type="term" value="F:transcription cis-regulatory region binding"/>
    <property type="evidence" value="ECO:0007669"/>
    <property type="project" value="TreeGrafter"/>
</dbReference>
<evidence type="ECO:0000313" key="8">
    <source>
        <dbReference type="Proteomes" id="UP000469440"/>
    </source>
</evidence>
<dbReference type="SUPFAM" id="SSF47413">
    <property type="entry name" value="lambda repressor-like DNA-binding domains"/>
    <property type="match status" value="1"/>
</dbReference>
<dbReference type="RefSeq" id="WP_156989691.1">
    <property type="nucleotide sequence ID" value="NZ_VWXL01000014.1"/>
</dbReference>
<evidence type="ECO:0000256" key="4">
    <source>
        <dbReference type="ARBA" id="ARBA00023163"/>
    </source>
</evidence>
<dbReference type="InterPro" id="IPR000843">
    <property type="entry name" value="HTH_LacI"/>
</dbReference>
<accession>A0A6N8HVJ3</accession>
<name>A0A6N8HVJ3_9FIRM</name>
<dbReference type="PRINTS" id="PR00036">
    <property type="entry name" value="HTHLACI"/>
</dbReference>
<evidence type="ECO:0000256" key="3">
    <source>
        <dbReference type="ARBA" id="ARBA00023125"/>
    </source>
</evidence>
<evidence type="ECO:0000256" key="2">
    <source>
        <dbReference type="ARBA" id="ARBA00023015"/>
    </source>
</evidence>
<dbReference type="InterPro" id="IPR001387">
    <property type="entry name" value="Cro/C1-type_HTH"/>
</dbReference>
<evidence type="ECO:0000313" key="7">
    <source>
        <dbReference type="EMBL" id="MVB09814.1"/>
    </source>
</evidence>
<keyword evidence="2" id="KW-0805">Transcription regulation</keyword>
<keyword evidence="8" id="KW-1185">Reference proteome</keyword>
<dbReference type="SMART" id="SM00354">
    <property type="entry name" value="HTH_LACI"/>
    <property type="match status" value="1"/>
</dbReference>
<dbReference type="EMBL" id="VWXL01000014">
    <property type="protein sequence ID" value="MVB09814.1"/>
    <property type="molecule type" value="Genomic_DNA"/>
</dbReference>
<dbReference type="CDD" id="cd01392">
    <property type="entry name" value="HTH_LacI"/>
    <property type="match status" value="1"/>
</dbReference>
<dbReference type="OrthoDB" id="369222at2"/>
<dbReference type="Gene3D" id="1.10.260.40">
    <property type="entry name" value="lambda repressor-like DNA-binding domains"/>
    <property type="match status" value="1"/>
</dbReference>
<organism evidence="7 8">
    <name type="scientific">Caproicibacter fermentans</name>
    <dbReference type="NCBI Taxonomy" id="2576756"/>
    <lineage>
        <taxon>Bacteria</taxon>
        <taxon>Bacillati</taxon>
        <taxon>Bacillota</taxon>
        <taxon>Clostridia</taxon>
        <taxon>Eubacteriales</taxon>
        <taxon>Acutalibacteraceae</taxon>
        <taxon>Caproicibacter</taxon>
    </lineage>
</organism>
<dbReference type="AlphaFoldDB" id="A0A6N8HVJ3"/>
<dbReference type="Gene3D" id="3.40.50.2300">
    <property type="match status" value="2"/>
</dbReference>
<feature type="domain" description="HTH cro/C1-type" evidence="6">
    <location>
        <begin position="3"/>
        <end position="50"/>
    </location>
</feature>
<dbReference type="PROSITE" id="PS00356">
    <property type="entry name" value="HTH_LACI_1"/>
    <property type="match status" value="1"/>
</dbReference>
<evidence type="ECO:0000259" key="5">
    <source>
        <dbReference type="PROSITE" id="PS50932"/>
    </source>
</evidence>
<dbReference type="InterPro" id="IPR028082">
    <property type="entry name" value="Peripla_BP_I"/>
</dbReference>
<comment type="caution">
    <text evidence="7">The sequence shown here is derived from an EMBL/GenBank/DDBJ whole genome shotgun (WGS) entry which is preliminary data.</text>
</comment>
<dbReference type="Pfam" id="PF00356">
    <property type="entry name" value="LacI"/>
    <property type="match status" value="1"/>
</dbReference>
<feature type="domain" description="HTH lacI-type" evidence="5">
    <location>
        <begin position="2"/>
        <end position="56"/>
    </location>
</feature>
<dbReference type="PROSITE" id="PS50932">
    <property type="entry name" value="HTH_LACI_2"/>
    <property type="match status" value="1"/>
</dbReference>
<dbReference type="CDD" id="cd06291">
    <property type="entry name" value="PBP1_Qymf-like"/>
    <property type="match status" value="1"/>
</dbReference>
<dbReference type="PANTHER" id="PTHR30146:SF95">
    <property type="entry name" value="RIBOSE OPERON REPRESSOR"/>
    <property type="match status" value="1"/>
</dbReference>
<dbReference type="SUPFAM" id="SSF53822">
    <property type="entry name" value="Periplasmic binding protein-like I"/>
    <property type="match status" value="1"/>
</dbReference>
<sequence length="325" mass="36124">MSTLKDVAEKSGVTVTTVSRMLNGRGYISEKTREKINAAMRELNYKPNELARALSKKRSNFIGLIVPSASNMYFCKVIDCVERLVTGSGYKLLLCTSNDETKKELEYFNMLSASKVAGVILASHTQNIDLSVAIDAPIISIDRIISPRIPSVCSDNYQGGILAAEHLIAKGCRKLAHISGSSYLNMEANKRFFGFKEVCEKEGVPYVAIDATEEQFLSMQYENIIHSLIDSNPDIDGIFTSNDIIAAQVIKICSRRGIRIPQQMKVVGYDDIDLCKFCTPSITTIHQPVRDICQRAVESIVLEQDKKGIPIRVTYPVTLVEREST</sequence>
<dbReference type="PANTHER" id="PTHR30146">
    <property type="entry name" value="LACI-RELATED TRANSCRIPTIONAL REPRESSOR"/>
    <property type="match status" value="1"/>
</dbReference>
<dbReference type="InterPro" id="IPR046335">
    <property type="entry name" value="LacI/GalR-like_sensor"/>
</dbReference>
<dbReference type="GO" id="GO:0003700">
    <property type="term" value="F:DNA-binding transcription factor activity"/>
    <property type="evidence" value="ECO:0007669"/>
    <property type="project" value="TreeGrafter"/>
</dbReference>
<protein>
    <submittedName>
        <fullName evidence="7">HTH-type transcriptional regulator DegA</fullName>
    </submittedName>
</protein>
<dbReference type="Pfam" id="PF13377">
    <property type="entry name" value="Peripla_BP_3"/>
    <property type="match status" value="1"/>
</dbReference>
<gene>
    <name evidence="7" type="primary">degA_1</name>
    <name evidence="7" type="ORF">CAFE_04790</name>
</gene>
<evidence type="ECO:0000259" key="6">
    <source>
        <dbReference type="PROSITE" id="PS50943"/>
    </source>
</evidence>
<evidence type="ECO:0000256" key="1">
    <source>
        <dbReference type="ARBA" id="ARBA00022491"/>
    </source>
</evidence>
<dbReference type="InterPro" id="IPR010982">
    <property type="entry name" value="Lambda_DNA-bd_dom_sf"/>
</dbReference>
<reference evidence="7 8" key="1">
    <citation type="submission" date="2019-09" db="EMBL/GenBank/DDBJ databases">
        <title>Genome sequence of Clostridium sp. EA1.</title>
        <authorList>
            <person name="Poehlein A."/>
            <person name="Bengelsdorf F.R."/>
            <person name="Daniel R."/>
        </authorList>
    </citation>
    <scope>NUCLEOTIDE SEQUENCE [LARGE SCALE GENOMIC DNA]</scope>
    <source>
        <strain evidence="7 8">EA1</strain>
    </source>
</reference>
<dbReference type="Proteomes" id="UP000469440">
    <property type="component" value="Unassembled WGS sequence"/>
</dbReference>
<keyword evidence="4" id="KW-0804">Transcription</keyword>
<keyword evidence="1" id="KW-0678">Repressor</keyword>